<evidence type="ECO:0000256" key="7">
    <source>
        <dbReference type="ARBA" id="ARBA00022989"/>
    </source>
</evidence>
<proteinExistence type="predicted"/>
<evidence type="ECO:0000313" key="14">
    <source>
        <dbReference type="Proteomes" id="UP001556631"/>
    </source>
</evidence>
<dbReference type="InterPro" id="IPR001851">
    <property type="entry name" value="ABC_transp_permease"/>
</dbReference>
<evidence type="ECO:0000256" key="11">
    <source>
        <dbReference type="SAM" id="MobiDB-lite"/>
    </source>
</evidence>
<feature type="transmembrane region" description="Helical" evidence="12">
    <location>
        <begin position="194"/>
        <end position="219"/>
    </location>
</feature>
<evidence type="ECO:0000313" key="13">
    <source>
        <dbReference type="EMBL" id="MEX0426731.1"/>
    </source>
</evidence>
<dbReference type="Pfam" id="PF02653">
    <property type="entry name" value="BPD_transp_2"/>
    <property type="match status" value="1"/>
</dbReference>
<comment type="subcellular location">
    <subcellularLocation>
        <location evidence="1">Cell membrane</location>
        <topology evidence="1">Multi-pass membrane protein</topology>
    </subcellularLocation>
</comment>
<keyword evidence="14" id="KW-1185">Reference proteome</keyword>
<protein>
    <recommendedName>
        <fullName evidence="10">Autoinducer 2 import system permease protein LsrC</fullName>
    </recommendedName>
</protein>
<evidence type="ECO:0000256" key="9">
    <source>
        <dbReference type="ARBA" id="ARBA00025439"/>
    </source>
</evidence>
<dbReference type="CDD" id="cd06579">
    <property type="entry name" value="TM_PBP1_transp_AraH_like"/>
    <property type="match status" value="1"/>
</dbReference>
<dbReference type="PANTHER" id="PTHR32196">
    <property type="entry name" value="ABC TRANSPORTER PERMEASE PROTEIN YPHD-RELATED-RELATED"/>
    <property type="match status" value="1"/>
</dbReference>
<organism evidence="13 14">
    <name type="scientific">Nocardioides eburneus</name>
    <dbReference type="NCBI Taxonomy" id="3231482"/>
    <lineage>
        <taxon>Bacteria</taxon>
        <taxon>Bacillati</taxon>
        <taxon>Actinomycetota</taxon>
        <taxon>Actinomycetes</taxon>
        <taxon>Propionibacteriales</taxon>
        <taxon>Nocardioidaceae</taxon>
        <taxon>Nocardioides</taxon>
    </lineage>
</organism>
<sequence>MSSTKAAPTTAKTPSPKPGGSGPRQVQEEHGFGIIAERLALPVVFIAIIVVFSVLKPAQFASWSNVSNILGSQAVLFVLALAALMPSITGDFDLSLGGVMGLTAVVVGNLNTESGMNIWLAALIGVAVAVLAGIVNGFFVVTCDTNPLITTLGMGTVLTGLIYYVAGSKTIVGIDDDLTRWTFTAKLFDVPFEFWYGVIIMMIIWWMTTYHPLGLRALFVGQSRDVARLSGIRVSRIRFGGFVLGGFIAGLAGLLFLGTTGSADPTASGPYLLPAYAAVFLGATSIKPGRFNALGTGLAVYFLATGTTGLQILGAQNYVQQLFYGAALVLAVVLSRQIRRNR</sequence>
<comment type="function">
    <text evidence="9">Part of the ABC transporter complex LsrABCD involved in autoinducer 2 (AI-2) import. Probably responsible for the translocation of the substrate across the membrane.</text>
</comment>
<evidence type="ECO:0000256" key="1">
    <source>
        <dbReference type="ARBA" id="ARBA00004651"/>
    </source>
</evidence>
<evidence type="ECO:0000256" key="4">
    <source>
        <dbReference type="ARBA" id="ARBA00022475"/>
    </source>
</evidence>
<gene>
    <name evidence="13" type="ORF">AB3X52_03790</name>
</gene>
<feature type="compositionally biased region" description="Low complexity" evidence="11">
    <location>
        <begin position="1"/>
        <end position="14"/>
    </location>
</feature>
<accession>A0ABV3SUW5</accession>
<feature type="transmembrane region" description="Helical" evidence="12">
    <location>
        <begin position="66"/>
        <end position="85"/>
    </location>
</feature>
<reference evidence="13 14" key="1">
    <citation type="submission" date="2024-07" db="EMBL/GenBank/DDBJ databases">
        <authorList>
            <person name="Lee S."/>
            <person name="Kang M."/>
        </authorList>
    </citation>
    <scope>NUCLEOTIDE SEQUENCE [LARGE SCALE GENOMIC DNA]</scope>
    <source>
        <strain evidence="13 14">DS6</strain>
    </source>
</reference>
<keyword evidence="3" id="KW-0813">Transport</keyword>
<comment type="caution">
    <text evidence="13">The sequence shown here is derived from an EMBL/GenBank/DDBJ whole genome shotgun (WGS) entry which is preliminary data.</text>
</comment>
<keyword evidence="6 12" id="KW-0812">Transmembrane</keyword>
<dbReference type="RefSeq" id="WP_367991449.1">
    <property type="nucleotide sequence ID" value="NZ_JBFPJR010000005.1"/>
</dbReference>
<feature type="transmembrane region" description="Helical" evidence="12">
    <location>
        <begin position="148"/>
        <end position="166"/>
    </location>
</feature>
<evidence type="ECO:0000256" key="2">
    <source>
        <dbReference type="ARBA" id="ARBA00011262"/>
    </source>
</evidence>
<keyword evidence="4" id="KW-1003">Cell membrane</keyword>
<feature type="transmembrane region" description="Helical" evidence="12">
    <location>
        <begin position="239"/>
        <end position="257"/>
    </location>
</feature>
<evidence type="ECO:0000256" key="10">
    <source>
        <dbReference type="ARBA" id="ARBA00039382"/>
    </source>
</evidence>
<dbReference type="EMBL" id="JBFPJR010000005">
    <property type="protein sequence ID" value="MEX0426731.1"/>
    <property type="molecule type" value="Genomic_DNA"/>
</dbReference>
<evidence type="ECO:0000256" key="6">
    <source>
        <dbReference type="ARBA" id="ARBA00022692"/>
    </source>
</evidence>
<feature type="region of interest" description="Disordered" evidence="11">
    <location>
        <begin position="1"/>
        <end position="26"/>
    </location>
</feature>
<keyword evidence="5" id="KW-0997">Cell inner membrane</keyword>
<feature type="transmembrane region" description="Helical" evidence="12">
    <location>
        <begin position="39"/>
        <end position="60"/>
    </location>
</feature>
<evidence type="ECO:0000256" key="3">
    <source>
        <dbReference type="ARBA" id="ARBA00022448"/>
    </source>
</evidence>
<feature type="transmembrane region" description="Helical" evidence="12">
    <location>
        <begin position="269"/>
        <end position="286"/>
    </location>
</feature>
<name>A0ABV3SUW5_9ACTN</name>
<feature type="transmembrane region" description="Helical" evidence="12">
    <location>
        <begin position="118"/>
        <end position="141"/>
    </location>
</feature>
<evidence type="ECO:0000256" key="8">
    <source>
        <dbReference type="ARBA" id="ARBA00023136"/>
    </source>
</evidence>
<dbReference type="PANTHER" id="PTHR32196:SF29">
    <property type="entry name" value="AUTOINDUCER 2 IMPORT SYSTEM PERMEASE PROTEIN LSRC"/>
    <property type="match status" value="1"/>
</dbReference>
<evidence type="ECO:0000256" key="12">
    <source>
        <dbReference type="SAM" id="Phobius"/>
    </source>
</evidence>
<feature type="transmembrane region" description="Helical" evidence="12">
    <location>
        <begin position="318"/>
        <end position="335"/>
    </location>
</feature>
<comment type="subunit">
    <text evidence="2">The complex is composed of two ATP-binding proteins (LsrA), two transmembrane proteins (LsrC and LsrD) and a solute-binding protein (LsrB).</text>
</comment>
<dbReference type="Proteomes" id="UP001556631">
    <property type="component" value="Unassembled WGS sequence"/>
</dbReference>
<feature type="transmembrane region" description="Helical" evidence="12">
    <location>
        <begin position="293"/>
        <end position="312"/>
    </location>
</feature>
<evidence type="ECO:0000256" key="5">
    <source>
        <dbReference type="ARBA" id="ARBA00022519"/>
    </source>
</evidence>
<keyword evidence="8 12" id="KW-0472">Membrane</keyword>
<keyword evidence="7 12" id="KW-1133">Transmembrane helix</keyword>